<dbReference type="AlphaFoldDB" id="A0AAV9GKK1"/>
<protein>
    <submittedName>
        <fullName evidence="1">Uncharacterized protein</fullName>
    </submittedName>
</protein>
<reference evidence="1" key="1">
    <citation type="journal article" date="2023" name="Mol. Phylogenet. Evol.">
        <title>Genome-scale phylogeny and comparative genomics of the fungal order Sordariales.</title>
        <authorList>
            <person name="Hensen N."/>
            <person name="Bonometti L."/>
            <person name="Westerberg I."/>
            <person name="Brannstrom I.O."/>
            <person name="Guillou S."/>
            <person name="Cros-Aarteil S."/>
            <person name="Calhoun S."/>
            <person name="Haridas S."/>
            <person name="Kuo A."/>
            <person name="Mondo S."/>
            <person name="Pangilinan J."/>
            <person name="Riley R."/>
            <person name="LaButti K."/>
            <person name="Andreopoulos B."/>
            <person name="Lipzen A."/>
            <person name="Chen C."/>
            <person name="Yan M."/>
            <person name="Daum C."/>
            <person name="Ng V."/>
            <person name="Clum A."/>
            <person name="Steindorff A."/>
            <person name="Ohm R.A."/>
            <person name="Martin F."/>
            <person name="Silar P."/>
            <person name="Natvig D.O."/>
            <person name="Lalanne C."/>
            <person name="Gautier V."/>
            <person name="Ament-Velasquez S.L."/>
            <person name="Kruys A."/>
            <person name="Hutchinson M.I."/>
            <person name="Powell A.J."/>
            <person name="Barry K."/>
            <person name="Miller A.N."/>
            <person name="Grigoriev I.V."/>
            <person name="Debuchy R."/>
            <person name="Gladieux P."/>
            <person name="Hiltunen Thoren M."/>
            <person name="Johannesson H."/>
        </authorList>
    </citation>
    <scope>NUCLEOTIDE SEQUENCE</scope>
    <source>
        <strain evidence="1">PSN243</strain>
    </source>
</reference>
<name>A0AAV9GKK1_9PEZI</name>
<gene>
    <name evidence="1" type="ORF">QBC34DRAFT_467461</name>
</gene>
<dbReference type="EMBL" id="MU865950">
    <property type="protein sequence ID" value="KAK4447381.1"/>
    <property type="molecule type" value="Genomic_DNA"/>
</dbReference>
<dbReference type="PANTHER" id="PTHR34365:SF7">
    <property type="entry name" value="GLYCINE-RICH DOMAIN-CONTAINING PROTEIN 1"/>
    <property type="match status" value="1"/>
</dbReference>
<proteinExistence type="predicted"/>
<keyword evidence="2" id="KW-1185">Reference proteome</keyword>
<dbReference type="Pfam" id="PF07173">
    <property type="entry name" value="GRDP-like"/>
    <property type="match status" value="1"/>
</dbReference>
<organism evidence="1 2">
    <name type="scientific">Podospora aff. communis PSN243</name>
    <dbReference type="NCBI Taxonomy" id="3040156"/>
    <lineage>
        <taxon>Eukaryota</taxon>
        <taxon>Fungi</taxon>
        <taxon>Dikarya</taxon>
        <taxon>Ascomycota</taxon>
        <taxon>Pezizomycotina</taxon>
        <taxon>Sordariomycetes</taxon>
        <taxon>Sordariomycetidae</taxon>
        <taxon>Sordariales</taxon>
        <taxon>Podosporaceae</taxon>
        <taxon>Podospora</taxon>
    </lineage>
</organism>
<reference evidence="1" key="2">
    <citation type="submission" date="2023-05" db="EMBL/GenBank/DDBJ databases">
        <authorList>
            <consortium name="Lawrence Berkeley National Laboratory"/>
            <person name="Steindorff A."/>
            <person name="Hensen N."/>
            <person name="Bonometti L."/>
            <person name="Westerberg I."/>
            <person name="Brannstrom I.O."/>
            <person name="Guillou S."/>
            <person name="Cros-Aarteil S."/>
            <person name="Calhoun S."/>
            <person name="Haridas S."/>
            <person name="Kuo A."/>
            <person name="Mondo S."/>
            <person name="Pangilinan J."/>
            <person name="Riley R."/>
            <person name="Labutti K."/>
            <person name="Andreopoulos B."/>
            <person name="Lipzen A."/>
            <person name="Chen C."/>
            <person name="Yanf M."/>
            <person name="Daum C."/>
            <person name="Ng V."/>
            <person name="Clum A."/>
            <person name="Ohm R."/>
            <person name="Martin F."/>
            <person name="Silar P."/>
            <person name="Natvig D."/>
            <person name="Lalanne C."/>
            <person name="Gautier V."/>
            <person name="Ament-Velasquez S.L."/>
            <person name="Kruys A."/>
            <person name="Hutchinson M.I."/>
            <person name="Powell A.J."/>
            <person name="Barry K."/>
            <person name="Miller A.N."/>
            <person name="Grigoriev I.V."/>
            <person name="Debuchy R."/>
            <person name="Gladieux P."/>
            <person name="Thoren M.H."/>
            <person name="Johannesson H."/>
        </authorList>
    </citation>
    <scope>NUCLEOTIDE SEQUENCE</scope>
    <source>
        <strain evidence="1">PSN243</strain>
    </source>
</reference>
<evidence type="ECO:0000313" key="2">
    <source>
        <dbReference type="Proteomes" id="UP001321760"/>
    </source>
</evidence>
<dbReference type="Proteomes" id="UP001321760">
    <property type="component" value="Unassembled WGS sequence"/>
</dbReference>
<comment type="caution">
    <text evidence="1">The sequence shown here is derived from an EMBL/GenBank/DDBJ whole genome shotgun (WGS) entry which is preliminary data.</text>
</comment>
<evidence type="ECO:0000313" key="1">
    <source>
        <dbReference type="EMBL" id="KAK4447381.1"/>
    </source>
</evidence>
<sequence>MPTAIESPAFSCAAETRMPILAKPSLKADSSTETAADGVNFDVALLPKAEDCLAHLSLLEALLQLRCRVAESSAHEKLEQSEQEWDAYVRASAVKFTEWVSALNRTPNSIFELPSLEALMVWHAFMLNPVKYAQFEKFTNLPRDGLNLASLPSSWDEPLDISLAGNMDDSSSFTITATTGNLTTIPFDLPAAVHRQHSFATKMTRHAWHRSPTPTALMHRSITRYANFFSLLKSPNTAARAMAVPTLDVDLIWHTHQLSPEAYRSFSKLDSAKGGFGFVNHDDDVDDGLLRSSFRETQDLYRAMFGAEYSICLCWACAPSLDGNADTLHSEIMMAVEKECLRRQGRGLTVAPDMAMPRCGLCGEHEGRDCPEGVRKRGSTVVGAGGVEVESGCRMR</sequence>
<dbReference type="PANTHER" id="PTHR34365">
    <property type="entry name" value="ENOLASE (DUF1399)"/>
    <property type="match status" value="1"/>
</dbReference>
<dbReference type="InterPro" id="IPR009836">
    <property type="entry name" value="GRDP-like"/>
</dbReference>
<accession>A0AAV9GKK1</accession>